<evidence type="ECO:0000313" key="4">
    <source>
        <dbReference type="EMBL" id="ADQ40447.1"/>
    </source>
</evidence>
<protein>
    <submittedName>
        <fullName evidence="4">Iron-containing alcohol dehydrogenase</fullName>
    </submittedName>
</protein>
<keyword evidence="1" id="KW-0560">Oxidoreductase</keyword>
<dbReference type="InterPro" id="IPR039697">
    <property type="entry name" value="Alcohol_dehydrogenase_Fe"/>
</dbReference>
<feature type="domain" description="Alcohol dehydrogenase iron-type/glycerol dehydrogenase GldA" evidence="2">
    <location>
        <begin position="7"/>
        <end position="171"/>
    </location>
</feature>
<dbReference type="InterPro" id="IPR001670">
    <property type="entry name" value="ADH_Fe/GldA"/>
</dbReference>
<gene>
    <name evidence="4" type="ordered locus">Calkr_0933</name>
</gene>
<dbReference type="EMBL" id="CP002326">
    <property type="protein sequence ID" value="ADQ40447.1"/>
    <property type="molecule type" value="Genomic_DNA"/>
</dbReference>
<proteinExistence type="predicted"/>
<dbReference type="Pfam" id="PF00465">
    <property type="entry name" value="Fe-ADH"/>
    <property type="match status" value="1"/>
</dbReference>
<organism evidence="4 5">
    <name type="scientific">Caldicellulosiruptor acetigenus (strain ATCC 700853 / DSM 12137 / I77R1B)</name>
    <name type="common">Caldicellulosiruptor kristjanssonii</name>
    <dbReference type="NCBI Taxonomy" id="632335"/>
    <lineage>
        <taxon>Bacteria</taxon>
        <taxon>Bacillati</taxon>
        <taxon>Bacillota</taxon>
        <taxon>Bacillota incertae sedis</taxon>
        <taxon>Caldicellulosiruptorales</taxon>
        <taxon>Caldicellulosiruptoraceae</taxon>
        <taxon>Caldicellulosiruptor</taxon>
    </lineage>
</organism>
<dbReference type="STRING" id="632335.Calkr_0933"/>
<dbReference type="Pfam" id="PF25137">
    <property type="entry name" value="ADH_Fe_C"/>
    <property type="match status" value="1"/>
</dbReference>
<dbReference type="HOGENOM" id="CLU_007207_0_0_9"/>
<sequence length="367" mass="40833">MSKFFLPTKVIFEKDGVLKNKDLFKLGKRAFIVTSPSSLMNGSLEDVTTVLKELSIEYSIYSKIAQNPSVEQIDEVSKLAREFSPDFIIGIGGGSPLDSSKAVAVLCAEKDLKAQDLFDLKFEKCLPIVAIPTTCGTGSEVTPYSILTLKTIENKRSFASELIFPKVAIVDYKYLLTLPFGVIVNTLFDALSHVIEGYLSKASDHIIEAYAKKALSLFESSKDNLKENALKEADLEKFAWISLIGGIIITQTGTLIVHPLGYNLTYYHDIPHGRANAILLSSFLKLESKYLKEEVSFVLNCMGFESLDEFSEFVRFFVKDSIPNLTSDKIEYYAKRALESKNVSNLKHAISLEEMIDVLKGSVESLD</sequence>
<dbReference type="SUPFAM" id="SSF56796">
    <property type="entry name" value="Dehydroquinate synthase-like"/>
    <property type="match status" value="1"/>
</dbReference>
<evidence type="ECO:0000259" key="2">
    <source>
        <dbReference type="Pfam" id="PF00465"/>
    </source>
</evidence>
<reference evidence="4 5" key="2">
    <citation type="journal article" date="2011" name="J. Bacteriol.">
        <title>Complete genome sequences for the anaerobic, extremely thermophilic plant biomass-degrading bacteria Caldicellulosiruptor hydrothermalis, Caldicellulosiruptor kristjanssonii, Caldicellulosiruptor kronotskyensis, Caldicellulosiruptor owensenis, and Caldicellulosiruptor lactoaceticus.</title>
        <authorList>
            <person name="Blumer-Schuette S.E."/>
            <person name="Ozdemir I."/>
            <person name="Mistry D."/>
            <person name="Lucas S."/>
            <person name="Lapidus A."/>
            <person name="Cheng J.F."/>
            <person name="Goodwin L.A."/>
            <person name="Pitluck S."/>
            <person name="Land M.L."/>
            <person name="Hauser L.J."/>
            <person name="Woyke T."/>
            <person name="Mikhailova N."/>
            <person name="Pati A."/>
            <person name="Kyrpides N.C."/>
            <person name="Ivanova N."/>
            <person name="Detter J.C."/>
            <person name="Walston-Davenport K."/>
            <person name="Han S."/>
            <person name="Adams M.W."/>
            <person name="Kelly R.M."/>
        </authorList>
    </citation>
    <scope>NUCLEOTIDE SEQUENCE [LARGE SCALE GENOMIC DNA]</scope>
    <source>
        <strain evidence="5">ATCC 700853 / DSM 12137 / I77R1B</strain>
    </source>
</reference>
<dbReference type="OrthoDB" id="9804734at2"/>
<dbReference type="CDD" id="cd08181">
    <property type="entry name" value="PPD-like"/>
    <property type="match status" value="1"/>
</dbReference>
<dbReference type="eggNOG" id="COG1454">
    <property type="taxonomic scope" value="Bacteria"/>
</dbReference>
<accession>E4S4S8</accession>
<dbReference type="PROSITE" id="PS00913">
    <property type="entry name" value="ADH_IRON_1"/>
    <property type="match status" value="1"/>
</dbReference>
<dbReference type="InterPro" id="IPR018211">
    <property type="entry name" value="ADH_Fe_CS"/>
</dbReference>
<dbReference type="FunFam" id="3.40.50.1970:FF:000003">
    <property type="entry name" value="Alcohol dehydrogenase, iron-containing"/>
    <property type="match status" value="1"/>
</dbReference>
<reference key="1">
    <citation type="submission" date="2010-11" db="EMBL/GenBank/DDBJ databases">
        <title>Complete sequence of chromosome of Caldicellulosiruptor kristjanssonii 177R1B.</title>
        <authorList>
            <consortium name="US DOE Joint Genome Institute"/>
            <person name="Lucas S."/>
            <person name="Copeland A."/>
            <person name="Lapidus A."/>
            <person name="Cheng J.-F."/>
            <person name="Bruce D."/>
            <person name="Goodwin L."/>
            <person name="Pitluck S."/>
            <person name="Davenport K."/>
            <person name="Detter J.C."/>
            <person name="Han C."/>
            <person name="Tapia R."/>
            <person name="Land M."/>
            <person name="Hauser L."/>
            <person name="Jeffries C."/>
            <person name="Kyrpides N."/>
            <person name="Ivanova N."/>
            <person name="Mikhailova N."/>
            <person name="Blumer-Schuette S.E."/>
            <person name="Kelly R.M."/>
            <person name="Woyke T."/>
        </authorList>
    </citation>
    <scope>NUCLEOTIDE SEQUENCE</scope>
    <source>
        <strain>177R1B</strain>
    </source>
</reference>
<dbReference type="Proteomes" id="UP000009256">
    <property type="component" value="Chromosome"/>
</dbReference>
<dbReference type="InterPro" id="IPR056798">
    <property type="entry name" value="ADH_Fe_C"/>
</dbReference>
<evidence type="ECO:0000313" key="5">
    <source>
        <dbReference type="Proteomes" id="UP000009256"/>
    </source>
</evidence>
<dbReference type="GO" id="GO:0046872">
    <property type="term" value="F:metal ion binding"/>
    <property type="evidence" value="ECO:0007669"/>
    <property type="project" value="InterPro"/>
</dbReference>
<dbReference type="PANTHER" id="PTHR11496">
    <property type="entry name" value="ALCOHOL DEHYDROGENASE"/>
    <property type="match status" value="1"/>
</dbReference>
<dbReference type="RefSeq" id="WP_013432265.1">
    <property type="nucleotide sequence ID" value="NC_014721.1"/>
</dbReference>
<dbReference type="AlphaFoldDB" id="E4S4S8"/>
<evidence type="ECO:0000259" key="3">
    <source>
        <dbReference type="Pfam" id="PF25137"/>
    </source>
</evidence>
<keyword evidence="5" id="KW-1185">Reference proteome</keyword>
<dbReference type="PANTHER" id="PTHR11496:SF103">
    <property type="entry name" value="DEHYDROGENASE, PUTATIVE-RELATED"/>
    <property type="match status" value="1"/>
</dbReference>
<dbReference type="Gene3D" id="3.40.50.1970">
    <property type="match status" value="1"/>
</dbReference>
<name>E4S4S8_CALA7</name>
<dbReference type="KEGG" id="cki:Calkr_0933"/>
<dbReference type="Gene3D" id="1.20.1090.10">
    <property type="entry name" value="Dehydroquinate synthase-like - alpha domain"/>
    <property type="match status" value="1"/>
</dbReference>
<dbReference type="GO" id="GO:0004022">
    <property type="term" value="F:alcohol dehydrogenase (NAD+) activity"/>
    <property type="evidence" value="ECO:0007669"/>
    <property type="project" value="TreeGrafter"/>
</dbReference>
<feature type="domain" description="Fe-containing alcohol dehydrogenase-like C-terminal" evidence="3">
    <location>
        <begin position="184"/>
        <end position="360"/>
    </location>
</feature>
<evidence type="ECO:0000256" key="1">
    <source>
        <dbReference type="ARBA" id="ARBA00023002"/>
    </source>
</evidence>